<evidence type="ECO:0000256" key="3">
    <source>
        <dbReference type="ARBA" id="ARBA00022670"/>
    </source>
</evidence>
<comment type="similarity">
    <text evidence="1">Belongs to the peptidase S10 family.</text>
</comment>
<dbReference type="AlphaFoldDB" id="A0A8X8XFE7"/>
<dbReference type="GO" id="GO:0016747">
    <property type="term" value="F:acyltransferase activity, transferring groups other than amino-acyl groups"/>
    <property type="evidence" value="ECO:0007669"/>
    <property type="project" value="TreeGrafter"/>
</dbReference>
<evidence type="ECO:0000313" key="6">
    <source>
        <dbReference type="EMBL" id="KAG6411859.1"/>
    </source>
</evidence>
<evidence type="ECO:0000313" key="7">
    <source>
        <dbReference type="Proteomes" id="UP000298416"/>
    </source>
</evidence>
<keyword evidence="4" id="KW-0378">Hydrolase</keyword>
<dbReference type="GO" id="GO:0019748">
    <property type="term" value="P:secondary metabolic process"/>
    <property type="evidence" value="ECO:0007669"/>
    <property type="project" value="TreeGrafter"/>
</dbReference>
<dbReference type="Gene3D" id="3.40.50.11320">
    <property type="match status" value="1"/>
</dbReference>
<dbReference type="PANTHER" id="PTHR11802">
    <property type="entry name" value="SERINE PROTEASE FAMILY S10 SERINE CARBOXYPEPTIDASE"/>
    <property type="match status" value="1"/>
</dbReference>
<reference evidence="6" key="1">
    <citation type="submission" date="2018-01" db="EMBL/GenBank/DDBJ databases">
        <authorList>
            <person name="Mao J.F."/>
        </authorList>
    </citation>
    <scope>NUCLEOTIDE SEQUENCE</scope>
    <source>
        <strain evidence="6">Huo1</strain>
        <tissue evidence="6">Leaf</tissue>
    </source>
</reference>
<dbReference type="InterPro" id="IPR029058">
    <property type="entry name" value="AB_hydrolase_fold"/>
</dbReference>
<reference evidence="6" key="2">
    <citation type="submission" date="2020-08" db="EMBL/GenBank/DDBJ databases">
        <title>Plant Genome Project.</title>
        <authorList>
            <person name="Zhang R.-G."/>
        </authorList>
    </citation>
    <scope>NUCLEOTIDE SEQUENCE</scope>
    <source>
        <strain evidence="6">Huo1</strain>
        <tissue evidence="6">Leaf</tissue>
    </source>
</reference>
<evidence type="ECO:0000256" key="1">
    <source>
        <dbReference type="ARBA" id="ARBA00009431"/>
    </source>
</evidence>
<name>A0A8X8XFE7_SALSN</name>
<dbReference type="PROSITE" id="PS00560">
    <property type="entry name" value="CARBOXYPEPT_SER_HIS"/>
    <property type="match status" value="1"/>
</dbReference>
<keyword evidence="2" id="KW-0121">Carboxypeptidase</keyword>
<dbReference type="GO" id="GO:0004185">
    <property type="term" value="F:serine-type carboxypeptidase activity"/>
    <property type="evidence" value="ECO:0007669"/>
    <property type="project" value="InterPro"/>
</dbReference>
<dbReference type="GO" id="GO:0006508">
    <property type="term" value="P:proteolysis"/>
    <property type="evidence" value="ECO:0007669"/>
    <property type="project" value="UniProtKB-KW"/>
</dbReference>
<dbReference type="Proteomes" id="UP000298416">
    <property type="component" value="Unassembled WGS sequence"/>
</dbReference>
<keyword evidence="3" id="KW-0645">Protease</keyword>
<proteinExistence type="inferred from homology"/>
<sequence>MIVLLGRSGDHDMCVPFTGSEAWTRSIGYKTIDEWRPWYVRGQVSGFTQGYDYNLTFLTIKGAGHTVPEYKPLESLEFYSRFLATANI</sequence>
<dbReference type="InterPro" id="IPR001563">
    <property type="entry name" value="Peptidase_S10"/>
</dbReference>
<comment type="caution">
    <text evidence="6">The sequence shown here is derived from an EMBL/GenBank/DDBJ whole genome shotgun (WGS) entry which is preliminary data.</text>
</comment>
<organism evidence="6">
    <name type="scientific">Salvia splendens</name>
    <name type="common">Scarlet sage</name>
    <dbReference type="NCBI Taxonomy" id="180675"/>
    <lineage>
        <taxon>Eukaryota</taxon>
        <taxon>Viridiplantae</taxon>
        <taxon>Streptophyta</taxon>
        <taxon>Embryophyta</taxon>
        <taxon>Tracheophyta</taxon>
        <taxon>Spermatophyta</taxon>
        <taxon>Magnoliopsida</taxon>
        <taxon>eudicotyledons</taxon>
        <taxon>Gunneridae</taxon>
        <taxon>Pentapetalae</taxon>
        <taxon>asterids</taxon>
        <taxon>lamiids</taxon>
        <taxon>Lamiales</taxon>
        <taxon>Lamiaceae</taxon>
        <taxon>Nepetoideae</taxon>
        <taxon>Mentheae</taxon>
        <taxon>Salviinae</taxon>
        <taxon>Salvia</taxon>
        <taxon>Salvia subgen. Calosphace</taxon>
        <taxon>core Calosphace</taxon>
    </lineage>
</organism>
<protein>
    <submittedName>
        <fullName evidence="6">Uncharacterized protein</fullName>
    </submittedName>
</protein>
<evidence type="ECO:0000256" key="4">
    <source>
        <dbReference type="ARBA" id="ARBA00022801"/>
    </source>
</evidence>
<accession>A0A8X8XFE7</accession>
<dbReference type="EMBL" id="PNBA02000009">
    <property type="protein sequence ID" value="KAG6411859.1"/>
    <property type="molecule type" value="Genomic_DNA"/>
</dbReference>
<dbReference type="SUPFAM" id="SSF53474">
    <property type="entry name" value="alpha/beta-Hydrolases"/>
    <property type="match status" value="1"/>
</dbReference>
<keyword evidence="7" id="KW-1185">Reference proteome</keyword>
<keyword evidence="5" id="KW-0325">Glycoprotein</keyword>
<evidence type="ECO:0000256" key="2">
    <source>
        <dbReference type="ARBA" id="ARBA00022645"/>
    </source>
</evidence>
<evidence type="ECO:0000256" key="5">
    <source>
        <dbReference type="ARBA" id="ARBA00023180"/>
    </source>
</evidence>
<dbReference type="Pfam" id="PF00450">
    <property type="entry name" value="Peptidase_S10"/>
    <property type="match status" value="1"/>
</dbReference>
<dbReference type="InterPro" id="IPR033124">
    <property type="entry name" value="Ser_caboxypep_his_AS"/>
</dbReference>
<gene>
    <name evidence="6" type="ORF">SASPL_124512</name>
</gene>
<dbReference type="PANTHER" id="PTHR11802:SF254">
    <property type="entry name" value="SERINE CARBOXYPEPTIDASE-LIKE 20"/>
    <property type="match status" value="1"/>
</dbReference>